<feature type="domain" description="O-antigen ligase-related" evidence="6">
    <location>
        <begin position="213"/>
        <end position="340"/>
    </location>
</feature>
<organism evidence="7 8">
    <name type="scientific">Mycetocola zhujimingii</name>
    <dbReference type="NCBI Taxonomy" id="2079792"/>
    <lineage>
        <taxon>Bacteria</taxon>
        <taxon>Bacillati</taxon>
        <taxon>Actinomycetota</taxon>
        <taxon>Actinomycetes</taxon>
        <taxon>Micrococcales</taxon>
        <taxon>Microbacteriaceae</taxon>
        <taxon>Mycetocola</taxon>
    </lineage>
</organism>
<dbReference type="PANTHER" id="PTHR37422:SF13">
    <property type="entry name" value="LIPOPOLYSACCHARIDE BIOSYNTHESIS PROTEIN PA4999-RELATED"/>
    <property type="match status" value="1"/>
</dbReference>
<evidence type="ECO:0000259" key="6">
    <source>
        <dbReference type="Pfam" id="PF04932"/>
    </source>
</evidence>
<comment type="caution">
    <text evidence="7">The sequence shown here is derived from an EMBL/GenBank/DDBJ whole genome shotgun (WGS) entry which is preliminary data.</text>
</comment>
<keyword evidence="2 5" id="KW-0812">Transmembrane</keyword>
<evidence type="ECO:0000256" key="5">
    <source>
        <dbReference type="SAM" id="Phobius"/>
    </source>
</evidence>
<keyword evidence="8" id="KW-1185">Reference proteome</keyword>
<dbReference type="PANTHER" id="PTHR37422">
    <property type="entry name" value="TEICHURONIC ACID BIOSYNTHESIS PROTEIN TUAE"/>
    <property type="match status" value="1"/>
</dbReference>
<feature type="transmembrane region" description="Helical" evidence="5">
    <location>
        <begin position="109"/>
        <end position="128"/>
    </location>
</feature>
<evidence type="ECO:0000256" key="1">
    <source>
        <dbReference type="ARBA" id="ARBA00004141"/>
    </source>
</evidence>
<feature type="transmembrane region" description="Helical" evidence="5">
    <location>
        <begin position="202"/>
        <end position="219"/>
    </location>
</feature>
<dbReference type="EMBL" id="QEFB01000004">
    <property type="protein sequence ID" value="PWC07587.1"/>
    <property type="molecule type" value="Genomic_DNA"/>
</dbReference>
<dbReference type="InterPro" id="IPR007016">
    <property type="entry name" value="O-antigen_ligase-rel_domated"/>
</dbReference>
<dbReference type="Proteomes" id="UP000244962">
    <property type="component" value="Unassembled WGS sequence"/>
</dbReference>
<protein>
    <recommendedName>
        <fullName evidence="6">O-antigen ligase-related domain-containing protein</fullName>
    </recommendedName>
</protein>
<feature type="transmembrane region" description="Helical" evidence="5">
    <location>
        <begin position="178"/>
        <end position="197"/>
    </location>
</feature>
<evidence type="ECO:0000256" key="4">
    <source>
        <dbReference type="ARBA" id="ARBA00023136"/>
    </source>
</evidence>
<sequence>MPSLASTGLFASVWVLCLGLVALFFSLRGRNDTAIALLIVSTSYSQVPLGPINGTIFVLGAAIVGSSLWNLTRGGGPKLEPKSLLAYAGGICTLIVSVVNPPATAAGQFVALEVTVVLFAAGLILGMPKSPFVARRSESLALQAIIGLAIFASMAAYYEIQSSESFILDRQLSSVFGGSNYVAALAAVAVVILLSLLVSNKLRFVTAIVCVAPLLLLISSATSRTSTLVLVAVSAAVLFRSKPSKRLLYGLSAIVVIAVSWEMLFSGVIQRLNSGPLETLLADRILIWGETWRVFAQSPIFGTLPGHLADELSVNGLTNYSHNIVLSILAQGGLLGAIFIAAITPWKAFRISAPAGAAFVVLMLVSLFEPVVETQRLGIIALCTAYAVTHVYSDKKVVKID</sequence>
<feature type="transmembrane region" description="Helical" evidence="5">
    <location>
        <begin position="52"/>
        <end position="72"/>
    </location>
</feature>
<reference evidence="8" key="1">
    <citation type="submission" date="2018-04" db="EMBL/GenBank/DDBJ databases">
        <authorList>
            <person name="Liu S."/>
            <person name="Wang Z."/>
            <person name="Li J."/>
        </authorList>
    </citation>
    <scope>NUCLEOTIDE SEQUENCE [LARGE SCALE GENOMIC DNA]</scope>
    <source>
        <strain evidence="8">622</strain>
    </source>
</reference>
<feature type="transmembrane region" description="Helical" evidence="5">
    <location>
        <begin position="351"/>
        <end position="368"/>
    </location>
</feature>
<gene>
    <name evidence="7" type="ORF">DF223_06015</name>
</gene>
<name>A0A2U1TFB2_9MICO</name>
<dbReference type="InterPro" id="IPR051533">
    <property type="entry name" value="WaaL-like"/>
</dbReference>
<evidence type="ECO:0000256" key="2">
    <source>
        <dbReference type="ARBA" id="ARBA00022692"/>
    </source>
</evidence>
<keyword evidence="3 5" id="KW-1133">Transmembrane helix</keyword>
<dbReference type="AlphaFoldDB" id="A0A2U1TFB2"/>
<feature type="transmembrane region" description="Helical" evidence="5">
    <location>
        <begin position="324"/>
        <end position="344"/>
    </location>
</feature>
<feature type="transmembrane region" description="Helical" evidence="5">
    <location>
        <begin position="140"/>
        <end position="158"/>
    </location>
</feature>
<evidence type="ECO:0000313" key="8">
    <source>
        <dbReference type="Proteomes" id="UP000244962"/>
    </source>
</evidence>
<evidence type="ECO:0000313" key="7">
    <source>
        <dbReference type="EMBL" id="PWC07587.1"/>
    </source>
</evidence>
<dbReference type="Pfam" id="PF04932">
    <property type="entry name" value="Wzy_C"/>
    <property type="match status" value="1"/>
</dbReference>
<feature type="transmembrane region" description="Helical" evidence="5">
    <location>
        <begin position="248"/>
        <end position="269"/>
    </location>
</feature>
<evidence type="ECO:0000256" key="3">
    <source>
        <dbReference type="ARBA" id="ARBA00022989"/>
    </source>
</evidence>
<comment type="subcellular location">
    <subcellularLocation>
        <location evidence="1">Membrane</location>
        <topology evidence="1">Multi-pass membrane protein</topology>
    </subcellularLocation>
</comment>
<proteinExistence type="predicted"/>
<keyword evidence="4 5" id="KW-0472">Membrane</keyword>
<dbReference type="GO" id="GO:0016020">
    <property type="term" value="C:membrane"/>
    <property type="evidence" value="ECO:0007669"/>
    <property type="project" value="UniProtKB-SubCell"/>
</dbReference>
<feature type="transmembrane region" description="Helical" evidence="5">
    <location>
        <begin position="84"/>
        <end position="103"/>
    </location>
</feature>
<accession>A0A2U1TFB2</accession>